<proteinExistence type="predicted"/>
<organism evidence="2 3">
    <name type="scientific">Promicromonospora soli</name>
    <dbReference type="NCBI Taxonomy" id="2035533"/>
    <lineage>
        <taxon>Bacteria</taxon>
        <taxon>Bacillati</taxon>
        <taxon>Actinomycetota</taxon>
        <taxon>Actinomycetes</taxon>
        <taxon>Micrococcales</taxon>
        <taxon>Promicromonosporaceae</taxon>
        <taxon>Promicromonospora</taxon>
    </lineage>
</organism>
<comment type="caution">
    <text evidence="2">The sequence shown here is derived from an EMBL/GenBank/DDBJ whole genome shotgun (WGS) entry which is preliminary data.</text>
</comment>
<evidence type="ECO:0000313" key="2">
    <source>
        <dbReference type="EMBL" id="GHH80420.1"/>
    </source>
</evidence>
<dbReference type="EMBL" id="BNAS01000013">
    <property type="protein sequence ID" value="GHH80420.1"/>
    <property type="molecule type" value="Genomic_DNA"/>
</dbReference>
<sequence>MTAPVGDVLAGVRVLDGLWSVEVLSVDLHATSISPASLEPSVDVLDVGVLTATFDGAERIAARHGLAPAEQDVVPGSYGLPTKLRRQWSGWAATEPGQVPVSVHLTAFEPLADHASPTGPGARDGWQEVPLFGDGSDDESGDGNGGAVNSADVAVSVGAAA</sequence>
<accession>A0A919G9A8</accession>
<feature type="region of interest" description="Disordered" evidence="1">
    <location>
        <begin position="113"/>
        <end position="150"/>
    </location>
</feature>
<gene>
    <name evidence="2" type="ORF">GCM10017772_48470</name>
</gene>
<evidence type="ECO:0000313" key="3">
    <source>
        <dbReference type="Proteomes" id="UP000627369"/>
    </source>
</evidence>
<reference evidence="2" key="2">
    <citation type="submission" date="2020-09" db="EMBL/GenBank/DDBJ databases">
        <authorList>
            <person name="Sun Q."/>
            <person name="Zhou Y."/>
        </authorList>
    </citation>
    <scope>NUCLEOTIDE SEQUENCE</scope>
    <source>
        <strain evidence="2">CGMCC 4.7398</strain>
    </source>
</reference>
<dbReference type="Proteomes" id="UP000627369">
    <property type="component" value="Unassembled WGS sequence"/>
</dbReference>
<name>A0A919G9A8_9MICO</name>
<protein>
    <submittedName>
        <fullName evidence="2">Uncharacterized protein</fullName>
    </submittedName>
</protein>
<reference evidence="2" key="1">
    <citation type="journal article" date="2014" name="Int. J. Syst. Evol. Microbiol.">
        <title>Complete genome sequence of Corynebacterium casei LMG S-19264T (=DSM 44701T), isolated from a smear-ripened cheese.</title>
        <authorList>
            <consortium name="US DOE Joint Genome Institute (JGI-PGF)"/>
            <person name="Walter F."/>
            <person name="Albersmeier A."/>
            <person name="Kalinowski J."/>
            <person name="Ruckert C."/>
        </authorList>
    </citation>
    <scope>NUCLEOTIDE SEQUENCE</scope>
    <source>
        <strain evidence="2">CGMCC 4.7398</strain>
    </source>
</reference>
<dbReference type="RefSeq" id="WP_189671886.1">
    <property type="nucleotide sequence ID" value="NZ_BNAS01000013.1"/>
</dbReference>
<evidence type="ECO:0000256" key="1">
    <source>
        <dbReference type="SAM" id="MobiDB-lite"/>
    </source>
</evidence>
<keyword evidence="3" id="KW-1185">Reference proteome</keyword>
<dbReference type="AlphaFoldDB" id="A0A919G9A8"/>